<sequence>MEGCVLVYKYGRGSIIEEIGKEGIRKGMGIGSIWSSVEGVGVIIIMGMMMVSIKRGVRYRREGKIIGGVMSMSREIIGRKEEEVEVEEVKKQLKEEKELWHPVMMLMGYVIQSMGNGRSDVRRRKGREISMLVVSIGIIMGGEWSMEIEGWGGYWSWDGVEKVSMIVWMMVISGIHSERNRGISRVEWGMSMYMSEKIGRGGIESIHSFVGRRGIREEWIWVVVSMRKVEGRRESKELSKKMIVMVMVLVGIGEVGIKSVVLGVCMLWWKPYRIMGGVMGGRGEKEWEEKGGGELVSVCREVGVHRVIGMGMMLVMLGEEEEKESKRVLNKEEEEGKVWLEGKSSKRSIMKEEVKKERIREYSEVRIEEIGGIMIGCMVAHWSNLKWYRCIRWR</sequence>
<dbReference type="GO" id="GO:0020037">
    <property type="term" value="F:heme binding"/>
    <property type="evidence" value="ECO:0007669"/>
    <property type="project" value="InterPro"/>
</dbReference>
<keyword evidence="1" id="KW-0812">Transmembrane</keyword>
<geneLocation type="mitochondrion" evidence="3"/>
<proteinExistence type="predicted"/>
<dbReference type="GeneID" id="63062078"/>
<keyword evidence="1" id="KW-1133">Transmembrane helix</keyword>
<protein>
    <submittedName>
        <fullName evidence="3">Cytochrome C-type biogenesis protein</fullName>
    </submittedName>
</protein>
<feature type="transmembrane region" description="Helical" evidence="1">
    <location>
        <begin position="129"/>
        <end position="148"/>
    </location>
</feature>
<dbReference type="Pfam" id="PF01578">
    <property type="entry name" value="Cytochrom_C_asm"/>
    <property type="match status" value="1"/>
</dbReference>
<dbReference type="AlphaFoldDB" id="A0A7H0WB50"/>
<gene>
    <name evidence="3" type="primary">ccmF</name>
    <name evidence="3" type="ORF">GAPH_DBV009_009</name>
</gene>
<keyword evidence="1" id="KW-0472">Membrane</keyword>
<organism evidence="3">
    <name type="scientific">Galdieria phlegrea</name>
    <dbReference type="NCBI Taxonomy" id="1389228"/>
    <lineage>
        <taxon>Eukaryota</taxon>
        <taxon>Rhodophyta</taxon>
        <taxon>Bangiophyceae</taxon>
        <taxon>Galdieriales</taxon>
        <taxon>Galdieriaceae</taxon>
        <taxon>Galdieria</taxon>
    </lineage>
</organism>
<dbReference type="EMBL" id="MT270116">
    <property type="protein sequence ID" value="QNR39779.1"/>
    <property type="molecule type" value="Genomic_DNA"/>
</dbReference>
<reference evidence="3" key="1">
    <citation type="journal article" date="2020" name="BMC Evol. Biol.">
        <title>Potential causes and consequences of rapid mitochondrial genome evolution in thermoacidophilic Galdieria (Rhodophyta).</title>
        <authorList>
            <person name="Cho C.H."/>
            <person name="Park S.I."/>
            <person name="Ciniglia C."/>
            <person name="Yang E.C."/>
            <person name="Graf L."/>
            <person name="Bhattacharya D."/>
            <person name="Yoon H.S."/>
        </authorList>
    </citation>
    <scope>NUCLEOTIDE SEQUENCE</scope>
    <source>
        <strain evidence="3">DBV 009</strain>
    </source>
</reference>
<name>A0A7H0WB50_9RHOD</name>
<feature type="transmembrane region" description="Helical" evidence="1">
    <location>
        <begin position="33"/>
        <end position="53"/>
    </location>
</feature>
<dbReference type="GO" id="GO:0017004">
    <property type="term" value="P:cytochrome complex assembly"/>
    <property type="evidence" value="ECO:0007669"/>
    <property type="project" value="InterPro"/>
</dbReference>
<dbReference type="RefSeq" id="YP_010007601.1">
    <property type="nucleotide sequence ID" value="NC_053318.1"/>
</dbReference>
<feature type="domain" description="Cytochrome c assembly protein" evidence="2">
    <location>
        <begin position="129"/>
        <end position="179"/>
    </location>
</feature>
<accession>A0A7H0WB50</accession>
<keyword evidence="3" id="KW-0496">Mitochondrion</keyword>
<dbReference type="InterPro" id="IPR002541">
    <property type="entry name" value="Cyt_c_assembly"/>
</dbReference>
<evidence type="ECO:0000256" key="1">
    <source>
        <dbReference type="SAM" id="Phobius"/>
    </source>
</evidence>
<evidence type="ECO:0000313" key="3">
    <source>
        <dbReference type="EMBL" id="QNR39779.1"/>
    </source>
</evidence>
<evidence type="ECO:0000259" key="2">
    <source>
        <dbReference type="Pfam" id="PF01578"/>
    </source>
</evidence>
<feature type="transmembrane region" description="Helical" evidence="1">
    <location>
        <begin position="242"/>
        <end position="269"/>
    </location>
</feature>